<dbReference type="InterPro" id="IPR012666">
    <property type="entry name" value="CbtA_put"/>
</dbReference>
<keyword evidence="1" id="KW-0812">Transmembrane</keyword>
<keyword evidence="1" id="KW-0472">Membrane</keyword>
<dbReference type="EMBL" id="JALHBS010000035">
    <property type="protein sequence ID" value="MCP3054886.1"/>
    <property type="molecule type" value="Genomic_DNA"/>
</dbReference>
<keyword evidence="3" id="KW-1185">Reference proteome</keyword>
<feature type="transmembrane region" description="Helical" evidence="1">
    <location>
        <begin position="99"/>
        <end position="119"/>
    </location>
</feature>
<evidence type="ECO:0000256" key="1">
    <source>
        <dbReference type="SAM" id="Phobius"/>
    </source>
</evidence>
<reference evidence="2" key="1">
    <citation type="submission" date="2022-03" db="EMBL/GenBank/DDBJ databases">
        <title>Aurantimonas Liuensis sp. Nov., isolated from the hadal seawater of the Mariana Trench.</title>
        <authorList>
            <person name="Liu R."/>
        </authorList>
    </citation>
    <scope>NUCLEOTIDE SEQUENCE</scope>
    <source>
        <strain evidence="2">LRZ36</strain>
    </source>
</reference>
<dbReference type="Pfam" id="PF09490">
    <property type="entry name" value="CbtA"/>
    <property type="match status" value="1"/>
</dbReference>
<dbReference type="NCBIfam" id="TIGR02458">
    <property type="entry name" value="CbtA"/>
    <property type="match status" value="1"/>
</dbReference>
<dbReference type="Proteomes" id="UP001155220">
    <property type="component" value="Unassembled WGS sequence"/>
</dbReference>
<comment type="caution">
    <text evidence="2">The sequence shown here is derived from an EMBL/GenBank/DDBJ whole genome shotgun (WGS) entry which is preliminary data.</text>
</comment>
<keyword evidence="1" id="KW-1133">Transmembrane helix</keyword>
<evidence type="ECO:0000313" key="3">
    <source>
        <dbReference type="Proteomes" id="UP001155220"/>
    </source>
</evidence>
<feature type="transmembrane region" description="Helical" evidence="1">
    <location>
        <begin position="223"/>
        <end position="246"/>
    </location>
</feature>
<evidence type="ECO:0000313" key="2">
    <source>
        <dbReference type="EMBL" id="MCP3054886.1"/>
    </source>
</evidence>
<name>A0A9X2H650_9HYPH</name>
<feature type="transmembrane region" description="Helical" evidence="1">
    <location>
        <begin position="126"/>
        <end position="145"/>
    </location>
</feature>
<protein>
    <submittedName>
        <fullName evidence="2">CbtA family protein</fullName>
    </submittedName>
</protein>
<dbReference type="AlphaFoldDB" id="A0A9X2H650"/>
<gene>
    <name evidence="2" type="ORF">MJ956_06940</name>
</gene>
<dbReference type="RefSeq" id="WP_253963749.1">
    <property type="nucleotide sequence ID" value="NZ_JALHBS010000035.1"/>
</dbReference>
<feature type="transmembrane region" description="Helical" evidence="1">
    <location>
        <begin position="165"/>
        <end position="182"/>
    </location>
</feature>
<proteinExistence type="predicted"/>
<accession>A0A9X2H650</accession>
<organism evidence="2 3">
    <name type="scientific">Aurantimonas marianensis</name>
    <dbReference type="NCBI Taxonomy" id="2920428"/>
    <lineage>
        <taxon>Bacteria</taxon>
        <taxon>Pseudomonadati</taxon>
        <taxon>Pseudomonadota</taxon>
        <taxon>Alphaproteobacteria</taxon>
        <taxon>Hyphomicrobiales</taxon>
        <taxon>Aurantimonadaceae</taxon>
        <taxon>Aurantimonas</taxon>
    </lineage>
</organism>
<feature type="transmembrane region" description="Helical" evidence="1">
    <location>
        <begin position="187"/>
        <end position="203"/>
    </location>
</feature>
<sequence length="254" mass="26220">MIVRFLLAALVAGLFVGVLMTPIQYAGVVPLILQAEEYESGSRGHEAAGADRGGLTESRQMPELFGGELVLVHDHDTAAGASSEAAGASPFFGRLLGTLSANIVAGGGFALILAAVSLLTGRAITWSNGVLWGLAGFATVGLAPALGLPPELPAMPAADLFARQVWWAAVVTLTAGALYLLVFRRELWTTLAAIVMLAVPHVVGAPHPLDLASPVPPTLAAEFAVISLATTAVFWVLLGLSVGFVMDRFGTRAA</sequence>